<dbReference type="RefSeq" id="WP_329511094.1">
    <property type="nucleotide sequence ID" value="NZ_BAAAYZ010000093.1"/>
</dbReference>
<dbReference type="SUPFAM" id="SSF161098">
    <property type="entry name" value="MetI-like"/>
    <property type="match status" value="1"/>
</dbReference>
<protein>
    <submittedName>
        <fullName evidence="9">Carbohydrate ABC transporter permease</fullName>
    </submittedName>
</protein>
<proteinExistence type="inferred from homology"/>
<dbReference type="InterPro" id="IPR035906">
    <property type="entry name" value="MetI-like_sf"/>
</dbReference>
<comment type="similarity">
    <text evidence="7">Belongs to the binding-protein-dependent transport system permease family.</text>
</comment>
<keyword evidence="2 7" id="KW-0813">Transport</keyword>
<accession>A0ABU7FRG5</accession>
<keyword evidence="10" id="KW-1185">Reference proteome</keyword>
<keyword evidence="6 7" id="KW-0472">Membrane</keyword>
<evidence type="ECO:0000256" key="3">
    <source>
        <dbReference type="ARBA" id="ARBA00022475"/>
    </source>
</evidence>
<dbReference type="Pfam" id="PF00528">
    <property type="entry name" value="BPD_transp_1"/>
    <property type="match status" value="1"/>
</dbReference>
<evidence type="ECO:0000256" key="5">
    <source>
        <dbReference type="ARBA" id="ARBA00022989"/>
    </source>
</evidence>
<name>A0ABU7FRG5_9ACTN</name>
<gene>
    <name evidence="9" type="ORF">VXC91_33345</name>
</gene>
<dbReference type="CDD" id="cd06261">
    <property type="entry name" value="TM_PBP2"/>
    <property type="match status" value="1"/>
</dbReference>
<evidence type="ECO:0000256" key="4">
    <source>
        <dbReference type="ARBA" id="ARBA00022692"/>
    </source>
</evidence>
<keyword evidence="5 7" id="KW-1133">Transmembrane helix</keyword>
<dbReference type="PROSITE" id="PS50928">
    <property type="entry name" value="ABC_TM1"/>
    <property type="match status" value="1"/>
</dbReference>
<dbReference type="Proteomes" id="UP001333996">
    <property type="component" value="Unassembled WGS sequence"/>
</dbReference>
<evidence type="ECO:0000256" key="6">
    <source>
        <dbReference type="ARBA" id="ARBA00023136"/>
    </source>
</evidence>
<evidence type="ECO:0000259" key="8">
    <source>
        <dbReference type="PROSITE" id="PS50928"/>
    </source>
</evidence>
<feature type="transmembrane region" description="Helical" evidence="7">
    <location>
        <begin position="82"/>
        <end position="104"/>
    </location>
</feature>
<evidence type="ECO:0000256" key="1">
    <source>
        <dbReference type="ARBA" id="ARBA00004651"/>
    </source>
</evidence>
<dbReference type="PANTHER" id="PTHR32243">
    <property type="entry name" value="MALTOSE TRANSPORT SYSTEM PERMEASE-RELATED"/>
    <property type="match status" value="1"/>
</dbReference>
<keyword evidence="4 7" id="KW-0812">Transmembrane</keyword>
<feature type="transmembrane region" description="Helical" evidence="7">
    <location>
        <begin position="250"/>
        <end position="271"/>
    </location>
</feature>
<dbReference type="Gene3D" id="1.10.3720.10">
    <property type="entry name" value="MetI-like"/>
    <property type="match status" value="1"/>
</dbReference>
<feature type="transmembrane region" description="Helical" evidence="7">
    <location>
        <begin position="190"/>
        <end position="215"/>
    </location>
</feature>
<dbReference type="InterPro" id="IPR050901">
    <property type="entry name" value="BP-dep_ABC_trans_perm"/>
</dbReference>
<feature type="transmembrane region" description="Helical" evidence="7">
    <location>
        <begin position="113"/>
        <end position="134"/>
    </location>
</feature>
<feature type="transmembrane region" description="Helical" evidence="7">
    <location>
        <begin position="15"/>
        <end position="39"/>
    </location>
</feature>
<evidence type="ECO:0000256" key="7">
    <source>
        <dbReference type="RuleBase" id="RU363032"/>
    </source>
</evidence>
<evidence type="ECO:0000313" key="10">
    <source>
        <dbReference type="Proteomes" id="UP001333996"/>
    </source>
</evidence>
<keyword evidence="3" id="KW-1003">Cell membrane</keyword>
<sequence length="286" mass="31060">MTARRPPSRVVRRRLATVGTVLSVLGIVVFCIAPFYWMIVSSLKGPNDIFNNDLWPSAPTLVNYRAVFSGENNFSYALRNSVVIAGTTTLFAMVIGVISAYAFARLHFRGKRLALGAVLAASMFPGVALLTPLFQQFSNWGWIDQYQSVVIPDISFALPLAIWVLSSFFRELPWGLEESAMVDGASKGQAFRLVILPLAAPGIFTSALLVFISVWNEFLIANAMTLTPAAQPVTVAIAKFTGSSQYQQPFSTQMAAGVVVTVPLVILVWILQRRIVSGLTAGALKG</sequence>
<organism evidence="9 10">
    <name type="scientific">Streptomyces chiangmaiensis</name>
    <dbReference type="NCBI Taxonomy" id="766497"/>
    <lineage>
        <taxon>Bacteria</taxon>
        <taxon>Bacillati</taxon>
        <taxon>Actinomycetota</taxon>
        <taxon>Actinomycetes</taxon>
        <taxon>Kitasatosporales</taxon>
        <taxon>Streptomycetaceae</taxon>
        <taxon>Streptomyces</taxon>
    </lineage>
</organism>
<dbReference type="InterPro" id="IPR000515">
    <property type="entry name" value="MetI-like"/>
</dbReference>
<evidence type="ECO:0000256" key="2">
    <source>
        <dbReference type="ARBA" id="ARBA00022448"/>
    </source>
</evidence>
<evidence type="ECO:0000313" key="9">
    <source>
        <dbReference type="EMBL" id="MED7826701.1"/>
    </source>
</evidence>
<comment type="subcellular location">
    <subcellularLocation>
        <location evidence="1 7">Cell membrane</location>
        <topology evidence="1 7">Multi-pass membrane protein</topology>
    </subcellularLocation>
</comment>
<reference evidence="9" key="1">
    <citation type="submission" date="2024-01" db="EMBL/GenBank/DDBJ databases">
        <title>First draft genome sequence data of TA4-1, the type strain of Gram-positive actinobacterium Streptomyces chiangmaiensis.</title>
        <authorList>
            <person name="Yasawong M."/>
            <person name="Nantapong N."/>
        </authorList>
    </citation>
    <scope>NUCLEOTIDE SEQUENCE</scope>
    <source>
        <strain evidence="9">TA4-1</strain>
    </source>
</reference>
<comment type="caution">
    <text evidence="9">The sequence shown here is derived from an EMBL/GenBank/DDBJ whole genome shotgun (WGS) entry which is preliminary data.</text>
</comment>
<dbReference type="PANTHER" id="PTHR32243:SF18">
    <property type="entry name" value="INNER MEMBRANE ABC TRANSPORTER PERMEASE PROTEIN YCJP"/>
    <property type="match status" value="1"/>
</dbReference>
<feature type="transmembrane region" description="Helical" evidence="7">
    <location>
        <begin position="146"/>
        <end position="169"/>
    </location>
</feature>
<feature type="domain" description="ABC transmembrane type-1" evidence="8">
    <location>
        <begin position="78"/>
        <end position="271"/>
    </location>
</feature>
<dbReference type="EMBL" id="JAYWVC010000174">
    <property type="protein sequence ID" value="MED7826701.1"/>
    <property type="molecule type" value="Genomic_DNA"/>
</dbReference>